<evidence type="ECO:0000313" key="3">
    <source>
        <dbReference type="WBParaSite" id="HPLM_0000238201-mRNA-1"/>
    </source>
</evidence>
<proteinExistence type="predicted"/>
<protein>
    <submittedName>
        <fullName evidence="3">Ketoacyl-ACP synthase III</fullName>
    </submittedName>
</protein>
<organism evidence="3">
    <name type="scientific">Haemonchus placei</name>
    <name type="common">Barber's pole worm</name>
    <dbReference type="NCBI Taxonomy" id="6290"/>
    <lineage>
        <taxon>Eukaryota</taxon>
        <taxon>Metazoa</taxon>
        <taxon>Ecdysozoa</taxon>
        <taxon>Nematoda</taxon>
        <taxon>Chromadorea</taxon>
        <taxon>Rhabditida</taxon>
        <taxon>Rhabditina</taxon>
        <taxon>Rhabditomorpha</taxon>
        <taxon>Strongyloidea</taxon>
        <taxon>Trichostrongylidae</taxon>
        <taxon>Haemonchus</taxon>
    </lineage>
</organism>
<dbReference type="WBParaSite" id="HPLM_0000238201-mRNA-1">
    <property type="protein sequence ID" value="HPLM_0000238201-mRNA-1"/>
    <property type="gene ID" value="HPLM_0000238201"/>
</dbReference>
<evidence type="ECO:0000313" key="2">
    <source>
        <dbReference type="Proteomes" id="UP000268014"/>
    </source>
</evidence>
<sequence length="41" mass="4196">MSAAMDISVVGLGPYPAVDRQVTAGKPGTFWDGTIAAEVCL</sequence>
<name>A0A0N4VYL1_HAEPC</name>
<keyword evidence="2" id="KW-1185">Reference proteome</keyword>
<dbReference type="AlphaFoldDB" id="A0A0N4VYL1"/>
<reference evidence="3" key="1">
    <citation type="submission" date="2017-02" db="UniProtKB">
        <authorList>
            <consortium name="WormBaseParasite"/>
        </authorList>
    </citation>
    <scope>IDENTIFICATION</scope>
</reference>
<reference evidence="1 2" key="2">
    <citation type="submission" date="2018-11" db="EMBL/GenBank/DDBJ databases">
        <authorList>
            <consortium name="Pathogen Informatics"/>
        </authorList>
    </citation>
    <scope>NUCLEOTIDE SEQUENCE [LARGE SCALE GENOMIC DNA]</scope>
    <source>
        <strain evidence="1 2">MHpl1</strain>
    </source>
</reference>
<gene>
    <name evidence="1" type="ORF">HPLM_LOCUS2378</name>
</gene>
<accession>A0A0N4VYL1</accession>
<dbReference type="EMBL" id="UZAF01004755">
    <property type="protein sequence ID" value="VDO14418.1"/>
    <property type="molecule type" value="Genomic_DNA"/>
</dbReference>
<evidence type="ECO:0000313" key="1">
    <source>
        <dbReference type="EMBL" id="VDO14418.1"/>
    </source>
</evidence>
<dbReference type="Proteomes" id="UP000268014">
    <property type="component" value="Unassembled WGS sequence"/>
</dbReference>